<dbReference type="Proteomes" id="UP000001058">
    <property type="component" value="Unassembled WGS sequence"/>
</dbReference>
<dbReference type="eggNOG" id="ENOG502S7KK">
    <property type="taxonomic scope" value="Eukaryota"/>
</dbReference>
<keyword evidence="2" id="KW-1185">Reference proteome</keyword>
<dbReference type="RefSeq" id="XP_002946432.1">
    <property type="nucleotide sequence ID" value="XM_002946386.1"/>
</dbReference>
<dbReference type="STRING" id="3068.D8TJE8"/>
<dbReference type="SUPFAM" id="SSF82199">
    <property type="entry name" value="SET domain"/>
    <property type="match status" value="1"/>
</dbReference>
<dbReference type="KEGG" id="vcn:VOLCADRAFT_116001"/>
<dbReference type="EMBL" id="GL378324">
    <property type="protein sequence ID" value="EFJ52359.1"/>
    <property type="molecule type" value="Genomic_DNA"/>
</dbReference>
<organism evidence="2">
    <name type="scientific">Volvox carteri f. nagariensis</name>
    <dbReference type="NCBI Taxonomy" id="3068"/>
    <lineage>
        <taxon>Eukaryota</taxon>
        <taxon>Viridiplantae</taxon>
        <taxon>Chlorophyta</taxon>
        <taxon>core chlorophytes</taxon>
        <taxon>Chlorophyceae</taxon>
        <taxon>CS clade</taxon>
        <taxon>Chlamydomonadales</taxon>
        <taxon>Volvocaceae</taxon>
        <taxon>Volvox</taxon>
    </lineage>
</organism>
<evidence type="ECO:0000313" key="1">
    <source>
        <dbReference type="EMBL" id="EFJ52359.1"/>
    </source>
</evidence>
<dbReference type="PANTHER" id="PTHR13271:SF145">
    <property type="entry name" value="SET DOMAIN-CONTAINING PROTEIN"/>
    <property type="match status" value="1"/>
</dbReference>
<sequence length="218" mass="24008">MTTDHARQLLQPLESKRFGLSFWRKELPGAVQLALLLAVERQRGDRSFWAPYIRSLPAAVPCAWALSDQDLRLALAAVGPGAEGWEQAVSVARRGVYQRAEHVVQRYGKHLPVELSVDDVTWALGQVFSRSFGRDPDIALAPYIDLCNHRQGAPRADGFVDELDGLSYAFVKSSSFGEPRALGAGDEVYVSYVEAGCDPLAAFLNLGFVPPEMLSLHR</sequence>
<dbReference type="GO" id="GO:0016279">
    <property type="term" value="F:protein-lysine N-methyltransferase activity"/>
    <property type="evidence" value="ECO:0007669"/>
    <property type="project" value="TreeGrafter"/>
</dbReference>
<dbReference type="AlphaFoldDB" id="D8TJE8"/>
<name>D8TJE8_VOLCA</name>
<gene>
    <name evidence="1" type="ORF">VOLCADRAFT_116001</name>
</gene>
<dbReference type="Gene3D" id="3.90.1410.10">
    <property type="entry name" value="set domain protein methyltransferase, domain 1"/>
    <property type="match status" value="1"/>
</dbReference>
<accession>D8TJE8</accession>
<proteinExistence type="predicted"/>
<protein>
    <recommendedName>
        <fullName evidence="3">SET domain-containing protein</fullName>
    </recommendedName>
</protein>
<dbReference type="InterPro" id="IPR050600">
    <property type="entry name" value="SETD3_SETD6_MTase"/>
</dbReference>
<evidence type="ECO:0000313" key="2">
    <source>
        <dbReference type="Proteomes" id="UP000001058"/>
    </source>
</evidence>
<dbReference type="GeneID" id="9617750"/>
<dbReference type="InParanoid" id="D8TJE8"/>
<evidence type="ECO:0008006" key="3">
    <source>
        <dbReference type="Google" id="ProtNLM"/>
    </source>
</evidence>
<dbReference type="OrthoDB" id="42889at2759"/>
<dbReference type="CDD" id="cd10527">
    <property type="entry name" value="SET_LSMT"/>
    <property type="match status" value="1"/>
</dbReference>
<reference evidence="1 2" key="1">
    <citation type="journal article" date="2010" name="Science">
        <title>Genomic analysis of organismal complexity in the multicellular green alga Volvox carteri.</title>
        <authorList>
            <person name="Prochnik S.E."/>
            <person name="Umen J."/>
            <person name="Nedelcu A.M."/>
            <person name="Hallmann A."/>
            <person name="Miller S.M."/>
            <person name="Nishii I."/>
            <person name="Ferris P."/>
            <person name="Kuo A."/>
            <person name="Mitros T."/>
            <person name="Fritz-Laylin L.K."/>
            <person name="Hellsten U."/>
            <person name="Chapman J."/>
            <person name="Simakov O."/>
            <person name="Rensing S.A."/>
            <person name="Terry A."/>
            <person name="Pangilinan J."/>
            <person name="Kapitonov V."/>
            <person name="Jurka J."/>
            <person name="Salamov A."/>
            <person name="Shapiro H."/>
            <person name="Schmutz J."/>
            <person name="Grimwood J."/>
            <person name="Lindquist E."/>
            <person name="Lucas S."/>
            <person name="Grigoriev I.V."/>
            <person name="Schmitt R."/>
            <person name="Kirk D."/>
            <person name="Rokhsar D.S."/>
        </authorList>
    </citation>
    <scope>NUCLEOTIDE SEQUENCE [LARGE SCALE GENOMIC DNA]</scope>
    <source>
        <strain evidence="2">f. Nagariensis / Eve</strain>
    </source>
</reference>
<dbReference type="InterPro" id="IPR046341">
    <property type="entry name" value="SET_dom_sf"/>
</dbReference>
<dbReference type="PANTHER" id="PTHR13271">
    <property type="entry name" value="UNCHARACTERIZED PUTATIVE METHYLTRANSFERASE"/>
    <property type="match status" value="1"/>
</dbReference>